<evidence type="ECO:0000313" key="1">
    <source>
        <dbReference type="EMBL" id="KAJ8297915.1"/>
    </source>
</evidence>
<accession>A0ABQ9E313</accession>
<name>A0ABQ9E313_TEGGR</name>
<protein>
    <submittedName>
        <fullName evidence="1">Uncharacterized protein</fullName>
    </submittedName>
</protein>
<reference evidence="1 2" key="1">
    <citation type="submission" date="2022-12" db="EMBL/GenBank/DDBJ databases">
        <title>Chromosome-level genome of Tegillarca granosa.</title>
        <authorList>
            <person name="Kim J."/>
        </authorList>
    </citation>
    <scope>NUCLEOTIDE SEQUENCE [LARGE SCALE GENOMIC DNA]</scope>
    <source>
        <strain evidence="1">Teg-2019</strain>
        <tissue evidence="1">Adductor muscle</tissue>
    </source>
</reference>
<evidence type="ECO:0000313" key="2">
    <source>
        <dbReference type="Proteomes" id="UP001217089"/>
    </source>
</evidence>
<comment type="caution">
    <text evidence="1">The sequence shown here is derived from an EMBL/GenBank/DDBJ whole genome shotgun (WGS) entry which is preliminary data.</text>
</comment>
<sequence length="80" mass="9496">MTTGIISKKSNLLFSKHDFFGKSNNLHIFFHLHKLFGIKHFLVWCITSKFMGLGKILKSIKWEIGKTLYFILQYKKEFDI</sequence>
<keyword evidence="2" id="KW-1185">Reference proteome</keyword>
<gene>
    <name evidence="1" type="ORF">KUTeg_024446</name>
</gene>
<organism evidence="1 2">
    <name type="scientific">Tegillarca granosa</name>
    <name type="common">Malaysian cockle</name>
    <name type="synonym">Anadara granosa</name>
    <dbReference type="NCBI Taxonomy" id="220873"/>
    <lineage>
        <taxon>Eukaryota</taxon>
        <taxon>Metazoa</taxon>
        <taxon>Spiralia</taxon>
        <taxon>Lophotrochozoa</taxon>
        <taxon>Mollusca</taxon>
        <taxon>Bivalvia</taxon>
        <taxon>Autobranchia</taxon>
        <taxon>Pteriomorphia</taxon>
        <taxon>Arcoida</taxon>
        <taxon>Arcoidea</taxon>
        <taxon>Arcidae</taxon>
        <taxon>Tegillarca</taxon>
    </lineage>
</organism>
<dbReference type="EMBL" id="JARBDR010000923">
    <property type="protein sequence ID" value="KAJ8297915.1"/>
    <property type="molecule type" value="Genomic_DNA"/>
</dbReference>
<dbReference type="Proteomes" id="UP001217089">
    <property type="component" value="Unassembled WGS sequence"/>
</dbReference>
<proteinExistence type="predicted"/>